<dbReference type="InterPro" id="IPR051401">
    <property type="entry name" value="GtrA_CellWall_Glycosyl"/>
</dbReference>
<evidence type="ECO:0000313" key="9">
    <source>
        <dbReference type="Proteomes" id="UP000633263"/>
    </source>
</evidence>
<evidence type="ECO:0000256" key="3">
    <source>
        <dbReference type="ARBA" id="ARBA00022692"/>
    </source>
</evidence>
<feature type="transmembrane region" description="Helical" evidence="6">
    <location>
        <begin position="70"/>
        <end position="91"/>
    </location>
</feature>
<sequence>MQELFIAARFGMVGLAATATHIGIVWSLIAHLDAPPLLANLAAFLLAFSISFTGNYLWTFSAPGSPGRAVLRFFLIAAAAFAANNILLLALLSSGLLSPPRAAVVSAAIVPGISFIASRLWGFKPPR</sequence>
<comment type="subcellular location">
    <subcellularLocation>
        <location evidence="1">Membrane</location>
        <topology evidence="1">Multi-pass membrane protein</topology>
    </subcellularLocation>
</comment>
<keyword evidence="5 6" id="KW-0472">Membrane</keyword>
<dbReference type="PANTHER" id="PTHR38459">
    <property type="entry name" value="PROPHAGE BACTOPRENOL-LINKED GLUCOSE TRANSLOCASE HOMOLOG"/>
    <property type="match status" value="1"/>
</dbReference>
<name>A0ABQ2CJF1_9GAMM</name>
<protein>
    <recommendedName>
        <fullName evidence="7">GtrA/DPMS transmembrane domain-containing protein</fullName>
    </recommendedName>
</protein>
<evidence type="ECO:0000256" key="5">
    <source>
        <dbReference type="ARBA" id="ARBA00023136"/>
    </source>
</evidence>
<dbReference type="InterPro" id="IPR007267">
    <property type="entry name" value="GtrA_DPMS_TM"/>
</dbReference>
<reference evidence="9" key="1">
    <citation type="journal article" date="2019" name="Int. J. Syst. Evol. Microbiol.">
        <title>The Global Catalogue of Microorganisms (GCM) 10K type strain sequencing project: providing services to taxonomists for standard genome sequencing and annotation.</title>
        <authorList>
            <consortium name="The Broad Institute Genomics Platform"/>
            <consortium name="The Broad Institute Genome Sequencing Center for Infectious Disease"/>
            <person name="Wu L."/>
            <person name="Ma J."/>
        </authorList>
    </citation>
    <scope>NUCLEOTIDE SEQUENCE [LARGE SCALE GENOMIC DNA]</scope>
    <source>
        <strain evidence="9">JCM 11590</strain>
    </source>
</reference>
<dbReference type="Proteomes" id="UP000633263">
    <property type="component" value="Unassembled WGS sequence"/>
</dbReference>
<keyword evidence="3 6" id="KW-0812">Transmembrane</keyword>
<feature type="transmembrane region" description="Helical" evidence="6">
    <location>
        <begin position="103"/>
        <end position="122"/>
    </location>
</feature>
<keyword evidence="9" id="KW-1185">Reference proteome</keyword>
<dbReference type="EMBL" id="BMNN01000001">
    <property type="protein sequence ID" value="GGI91089.1"/>
    <property type="molecule type" value="Genomic_DNA"/>
</dbReference>
<keyword evidence="4 6" id="KW-1133">Transmembrane helix</keyword>
<comment type="similarity">
    <text evidence="2">Belongs to the GtrA family.</text>
</comment>
<feature type="domain" description="GtrA/DPMS transmembrane" evidence="7">
    <location>
        <begin position="9"/>
        <end position="123"/>
    </location>
</feature>
<evidence type="ECO:0000256" key="1">
    <source>
        <dbReference type="ARBA" id="ARBA00004141"/>
    </source>
</evidence>
<comment type="caution">
    <text evidence="8">The sequence shown here is derived from an EMBL/GenBank/DDBJ whole genome shotgun (WGS) entry which is preliminary data.</text>
</comment>
<evidence type="ECO:0000256" key="4">
    <source>
        <dbReference type="ARBA" id="ARBA00022989"/>
    </source>
</evidence>
<dbReference type="Pfam" id="PF04138">
    <property type="entry name" value="GtrA_DPMS_TM"/>
    <property type="match status" value="1"/>
</dbReference>
<feature type="transmembrane region" description="Helical" evidence="6">
    <location>
        <begin position="12"/>
        <end position="32"/>
    </location>
</feature>
<evidence type="ECO:0000313" key="8">
    <source>
        <dbReference type="EMBL" id="GGI91089.1"/>
    </source>
</evidence>
<gene>
    <name evidence="8" type="ORF">GCM10009083_04460</name>
</gene>
<proteinExistence type="inferred from homology"/>
<evidence type="ECO:0000256" key="6">
    <source>
        <dbReference type="SAM" id="Phobius"/>
    </source>
</evidence>
<accession>A0ABQ2CJF1</accession>
<dbReference type="PANTHER" id="PTHR38459:SF1">
    <property type="entry name" value="PROPHAGE BACTOPRENOL-LINKED GLUCOSE TRANSLOCASE HOMOLOG"/>
    <property type="match status" value="1"/>
</dbReference>
<evidence type="ECO:0000259" key="7">
    <source>
        <dbReference type="Pfam" id="PF04138"/>
    </source>
</evidence>
<feature type="transmembrane region" description="Helical" evidence="6">
    <location>
        <begin position="38"/>
        <end position="58"/>
    </location>
</feature>
<organism evidence="8 9">
    <name type="scientific">Halopseudomonas pertucinogena</name>
    <dbReference type="NCBI Taxonomy" id="86175"/>
    <lineage>
        <taxon>Bacteria</taxon>
        <taxon>Pseudomonadati</taxon>
        <taxon>Pseudomonadota</taxon>
        <taxon>Gammaproteobacteria</taxon>
        <taxon>Pseudomonadales</taxon>
        <taxon>Pseudomonadaceae</taxon>
        <taxon>Halopseudomonas</taxon>
    </lineage>
</organism>
<evidence type="ECO:0000256" key="2">
    <source>
        <dbReference type="ARBA" id="ARBA00009399"/>
    </source>
</evidence>